<dbReference type="InterPro" id="IPR000524">
    <property type="entry name" value="Tscrpt_reg_HTH_GntR"/>
</dbReference>
<evidence type="ECO:0000256" key="2">
    <source>
        <dbReference type="ARBA" id="ARBA00023125"/>
    </source>
</evidence>
<accession>A0A0M6XX98</accession>
<dbReference type="OrthoDB" id="9028214at2"/>
<dbReference type="SMART" id="SM00345">
    <property type="entry name" value="HTH_GNTR"/>
    <property type="match status" value="1"/>
</dbReference>
<feature type="domain" description="HTH gntR-type" evidence="4">
    <location>
        <begin position="21"/>
        <end position="89"/>
    </location>
</feature>
<dbReference type="Proteomes" id="UP000048926">
    <property type="component" value="Unassembled WGS sequence"/>
</dbReference>
<dbReference type="Pfam" id="PF07729">
    <property type="entry name" value="FCD"/>
    <property type="match status" value="1"/>
</dbReference>
<keyword evidence="1" id="KW-0805">Transcription regulation</keyword>
<dbReference type="Gene3D" id="1.20.120.530">
    <property type="entry name" value="GntR ligand-binding domain-like"/>
    <property type="match status" value="1"/>
</dbReference>
<dbReference type="PANTHER" id="PTHR43537">
    <property type="entry name" value="TRANSCRIPTIONAL REGULATOR, GNTR FAMILY"/>
    <property type="match status" value="1"/>
</dbReference>
<dbReference type="InterPro" id="IPR008920">
    <property type="entry name" value="TF_FadR/GntR_C"/>
</dbReference>
<dbReference type="SUPFAM" id="SSF48008">
    <property type="entry name" value="GntR ligand-binding domain-like"/>
    <property type="match status" value="1"/>
</dbReference>
<proteinExistence type="predicted"/>
<dbReference type="Gene3D" id="1.10.10.10">
    <property type="entry name" value="Winged helix-like DNA-binding domain superfamily/Winged helix DNA-binding domain"/>
    <property type="match status" value="1"/>
</dbReference>
<dbReference type="STRING" id="187304.B0E33_25780"/>
<evidence type="ECO:0000313" key="6">
    <source>
        <dbReference type="Proteomes" id="UP000048926"/>
    </source>
</evidence>
<gene>
    <name evidence="5" type="ORF">LAL4801_00873</name>
</gene>
<dbReference type="CDD" id="cd07377">
    <property type="entry name" value="WHTH_GntR"/>
    <property type="match status" value="1"/>
</dbReference>
<dbReference type="InterPro" id="IPR036388">
    <property type="entry name" value="WH-like_DNA-bd_sf"/>
</dbReference>
<dbReference type="EMBL" id="CXST01000001">
    <property type="protein sequence ID" value="CTQ42445.1"/>
    <property type="molecule type" value="Genomic_DNA"/>
</dbReference>
<organism evidence="5 6">
    <name type="scientific">Roseibium aggregatum</name>
    <dbReference type="NCBI Taxonomy" id="187304"/>
    <lineage>
        <taxon>Bacteria</taxon>
        <taxon>Pseudomonadati</taxon>
        <taxon>Pseudomonadota</taxon>
        <taxon>Alphaproteobacteria</taxon>
        <taxon>Hyphomicrobiales</taxon>
        <taxon>Stappiaceae</taxon>
        <taxon>Roseibium</taxon>
    </lineage>
</organism>
<dbReference type="PANTHER" id="PTHR43537:SF44">
    <property type="entry name" value="GNTR FAMILY REGULATORY PROTEIN"/>
    <property type="match status" value="1"/>
</dbReference>
<dbReference type="PRINTS" id="PR00035">
    <property type="entry name" value="HTHGNTR"/>
</dbReference>
<dbReference type="GO" id="GO:0003677">
    <property type="term" value="F:DNA binding"/>
    <property type="evidence" value="ECO:0007669"/>
    <property type="project" value="UniProtKB-KW"/>
</dbReference>
<protein>
    <submittedName>
        <fullName evidence="5">Transcriptional regulator NanR</fullName>
    </submittedName>
</protein>
<keyword evidence="3" id="KW-0804">Transcription</keyword>
<dbReference type="Pfam" id="PF00392">
    <property type="entry name" value="GntR"/>
    <property type="match status" value="1"/>
</dbReference>
<evidence type="ECO:0000256" key="1">
    <source>
        <dbReference type="ARBA" id="ARBA00023015"/>
    </source>
</evidence>
<sequence>MDNKKRNFFELPDKVLTSLPTGAVKDTVEHLGRKIARGEYPTGAILPREDELVDSLGVSRTVVREAIKVLCGKGLVRTARRYGSRVCPFDDWNLLDPDVIRWHDPRSPQTARIYAEATDLRLIFEPEAAALAAVNASREQRDTILAAARAIHPLDGQESMIGADYMFHATILQASGNQMLSQLQNLIYAVMLFSYAASQRTPPEEKIARRNHVGVAEAIDSGDAELARGRMKDMLVQNKAMADKLVASTLQE</sequence>
<dbReference type="RefSeq" id="WP_022998491.1">
    <property type="nucleotide sequence ID" value="NZ_CP045617.1"/>
</dbReference>
<dbReference type="SUPFAM" id="SSF46785">
    <property type="entry name" value="Winged helix' DNA-binding domain"/>
    <property type="match status" value="1"/>
</dbReference>
<dbReference type="InterPro" id="IPR036390">
    <property type="entry name" value="WH_DNA-bd_sf"/>
</dbReference>
<keyword evidence="6" id="KW-1185">Reference proteome</keyword>
<evidence type="ECO:0000313" key="5">
    <source>
        <dbReference type="EMBL" id="CTQ42445.1"/>
    </source>
</evidence>
<evidence type="ECO:0000259" key="4">
    <source>
        <dbReference type="PROSITE" id="PS50949"/>
    </source>
</evidence>
<keyword evidence="2" id="KW-0238">DNA-binding</keyword>
<dbReference type="PROSITE" id="PS50949">
    <property type="entry name" value="HTH_GNTR"/>
    <property type="match status" value="1"/>
</dbReference>
<name>A0A0M6XX98_9HYPH</name>
<reference evidence="6" key="1">
    <citation type="submission" date="2015-07" db="EMBL/GenBank/DDBJ databases">
        <authorList>
            <person name="Rodrigo-Torres Lidia"/>
            <person name="Arahal R.David."/>
        </authorList>
    </citation>
    <scope>NUCLEOTIDE SEQUENCE [LARGE SCALE GENOMIC DNA]</scope>
    <source>
        <strain evidence="6">CECT 4801</strain>
    </source>
</reference>
<evidence type="ECO:0000256" key="3">
    <source>
        <dbReference type="ARBA" id="ARBA00023163"/>
    </source>
</evidence>
<dbReference type="InterPro" id="IPR011711">
    <property type="entry name" value="GntR_C"/>
</dbReference>
<dbReference type="GO" id="GO:0003700">
    <property type="term" value="F:DNA-binding transcription factor activity"/>
    <property type="evidence" value="ECO:0007669"/>
    <property type="project" value="InterPro"/>
</dbReference>
<dbReference type="AlphaFoldDB" id="A0A0M6XX98"/>
<dbReference type="SMART" id="SM00895">
    <property type="entry name" value="FCD"/>
    <property type="match status" value="1"/>
</dbReference>